<organism evidence="8 9">
    <name type="scientific">Microbacterium faecale</name>
    <dbReference type="NCBI Taxonomy" id="1804630"/>
    <lineage>
        <taxon>Bacteria</taxon>
        <taxon>Bacillati</taxon>
        <taxon>Actinomycetota</taxon>
        <taxon>Actinomycetes</taxon>
        <taxon>Micrococcales</taxon>
        <taxon>Microbacteriaceae</taxon>
        <taxon>Microbacterium</taxon>
    </lineage>
</organism>
<dbReference type="Gene3D" id="3.40.50.300">
    <property type="entry name" value="P-loop containing nucleotide triphosphate hydrolases"/>
    <property type="match status" value="2"/>
</dbReference>
<comment type="caution">
    <text evidence="8">The sequence shown here is derived from an EMBL/GenBank/DDBJ whole genome shotgun (WGS) entry which is preliminary data.</text>
</comment>
<dbReference type="SMART" id="SM00487">
    <property type="entry name" value="DEXDc"/>
    <property type="match status" value="1"/>
</dbReference>
<feature type="domain" description="Helicase ATP-binding" evidence="6">
    <location>
        <begin position="26"/>
        <end position="190"/>
    </location>
</feature>
<sequence length="897" mass="94690">MTLRPHLFNLGRIGAGLVVADAIADLERAIATGSAVVTAPPGTGKTTFVPPLVANVLGGTGSGRVVVTQPRRVAVRAAARRIAQLAGSTLGGPVGFTVRGERTVSAATRIEIVTPGVLLRRLLADPALDGVDAVIVDEVHERSLDGDLLLGILAEVRALRDDFSLVAMSATLDADAFAELLGAAVVQVPSALHPLRIDYAPPAGSRLDARGVTRAFLDHVARVAVEAQAADRCDALVFVPSARDVDRVVSRIRDLTSAVDPLPLHGQLPAREQDRATSGREPGSGLPRFVVSTSLAESSLTVPGVRLVIDAGLSREVRRDQARDMSGLVTVSASRASAEQRAGRAARQGPGRVVRTYGEAEFAAFRPDVGPEIQSADLTDAALLLAGWGTPEARGLSMLTPPPEASMRQATATLESLGLITNDGRITPLGARIARMPITAREGRALLAAVGAVHAPTSASEDENEPGSARAIDTRSAAEIVAAMSSGVREPGGDLAALVRALRRGEPGSGRWRIEAKRLARLADGHGSVPTRERAGPSAEGADSAINKAPSSTAEVQEGDGAVPRGPAPTDDLSHAAGVVAALARPAWIARRASDGSRAYVFASGTRAALPEGSSLAGSEWIAACEVHRAEGRAADATGAVIRLAAAMHEQDALRIGGVRALRHTTVTERRVRVREERRVGAIVLSSTPARPQPDECAGAFEEHLRANGLRDLAWPEAATSLRRRLALLHRTLGDPWPDVSDGALVARLDEWLSADLRQPSLHNIDLVTALKRILPWPDAARLGALAPEHLAVPSGSSVRIEYPEDPDARPVVAVKLQEVFGLAETPRLADGRIPVQFHLLSPARRPLAVTDDLASFWNGPYQDVRKDMRGRYPKHPWPEDPWTAPATARTNRALRG</sequence>
<dbReference type="InterPro" id="IPR013689">
    <property type="entry name" value="RNA_helicase_ATP-dep_HrpB_C"/>
</dbReference>
<dbReference type="EMBL" id="BMHO01000001">
    <property type="protein sequence ID" value="GGD38437.1"/>
    <property type="molecule type" value="Genomic_DNA"/>
</dbReference>
<evidence type="ECO:0000256" key="4">
    <source>
        <dbReference type="ARBA" id="ARBA00022840"/>
    </source>
</evidence>
<dbReference type="PANTHER" id="PTHR43519:SF1">
    <property type="entry name" value="ATP-DEPENDENT RNA HELICASE HRPB"/>
    <property type="match status" value="1"/>
</dbReference>
<feature type="region of interest" description="Disordered" evidence="5">
    <location>
        <begin position="876"/>
        <end position="897"/>
    </location>
</feature>
<dbReference type="SMART" id="SM00490">
    <property type="entry name" value="HELICc"/>
    <property type="match status" value="1"/>
</dbReference>
<feature type="domain" description="Helicase C-terminal" evidence="7">
    <location>
        <begin position="225"/>
        <end position="389"/>
    </location>
</feature>
<evidence type="ECO:0000313" key="8">
    <source>
        <dbReference type="EMBL" id="GGD38437.1"/>
    </source>
</evidence>
<evidence type="ECO:0000313" key="9">
    <source>
        <dbReference type="Proteomes" id="UP000633205"/>
    </source>
</evidence>
<evidence type="ECO:0000256" key="2">
    <source>
        <dbReference type="ARBA" id="ARBA00022801"/>
    </source>
</evidence>
<keyword evidence="4" id="KW-0067">ATP-binding</keyword>
<dbReference type="GO" id="GO:0004386">
    <property type="term" value="F:helicase activity"/>
    <property type="evidence" value="ECO:0007669"/>
    <property type="project" value="UniProtKB-KW"/>
</dbReference>
<dbReference type="InterPro" id="IPR011545">
    <property type="entry name" value="DEAD/DEAH_box_helicase_dom"/>
</dbReference>
<evidence type="ECO:0000256" key="5">
    <source>
        <dbReference type="SAM" id="MobiDB-lite"/>
    </source>
</evidence>
<reference evidence="8" key="2">
    <citation type="submission" date="2020-09" db="EMBL/GenBank/DDBJ databases">
        <authorList>
            <person name="Sun Q."/>
            <person name="Zhou Y."/>
        </authorList>
    </citation>
    <scope>NUCLEOTIDE SEQUENCE</scope>
    <source>
        <strain evidence="8">CGMCC 1.15152</strain>
    </source>
</reference>
<dbReference type="GO" id="GO:0016787">
    <property type="term" value="F:hydrolase activity"/>
    <property type="evidence" value="ECO:0007669"/>
    <property type="project" value="UniProtKB-KW"/>
</dbReference>
<dbReference type="PROSITE" id="PS51194">
    <property type="entry name" value="HELICASE_CTER"/>
    <property type="match status" value="1"/>
</dbReference>
<dbReference type="GO" id="GO:0005524">
    <property type="term" value="F:ATP binding"/>
    <property type="evidence" value="ECO:0007669"/>
    <property type="project" value="UniProtKB-KW"/>
</dbReference>
<dbReference type="Pfam" id="PF08482">
    <property type="entry name" value="HrpB_C"/>
    <property type="match status" value="1"/>
</dbReference>
<dbReference type="Gene3D" id="1.20.120.1080">
    <property type="match status" value="1"/>
</dbReference>
<dbReference type="InterPro" id="IPR027417">
    <property type="entry name" value="P-loop_NTPase"/>
</dbReference>
<dbReference type="Proteomes" id="UP000633205">
    <property type="component" value="Unassembled WGS sequence"/>
</dbReference>
<accession>A0A916YBR4</accession>
<dbReference type="SUPFAM" id="SSF52540">
    <property type="entry name" value="P-loop containing nucleoside triphosphate hydrolases"/>
    <property type="match status" value="1"/>
</dbReference>
<keyword evidence="3 8" id="KW-0347">Helicase</keyword>
<name>A0A916YBR4_9MICO</name>
<evidence type="ECO:0000259" key="6">
    <source>
        <dbReference type="PROSITE" id="PS51192"/>
    </source>
</evidence>
<protein>
    <submittedName>
        <fullName evidence="8">ATP-dependent helicase HrpB</fullName>
    </submittedName>
</protein>
<dbReference type="Pfam" id="PF00271">
    <property type="entry name" value="Helicase_C"/>
    <property type="match status" value="1"/>
</dbReference>
<keyword evidence="9" id="KW-1185">Reference proteome</keyword>
<proteinExistence type="predicted"/>
<feature type="region of interest" description="Disordered" evidence="5">
    <location>
        <begin position="263"/>
        <end position="285"/>
    </location>
</feature>
<keyword evidence="2" id="KW-0378">Hydrolase</keyword>
<feature type="region of interest" description="Disordered" evidence="5">
    <location>
        <begin position="524"/>
        <end position="571"/>
    </location>
</feature>
<dbReference type="PIRSF" id="PIRSF005496">
    <property type="entry name" value="ATP_hel_hrpB"/>
    <property type="match status" value="1"/>
</dbReference>
<gene>
    <name evidence="8" type="ORF">GCM10010915_19060</name>
</gene>
<dbReference type="PANTHER" id="PTHR43519">
    <property type="entry name" value="ATP-DEPENDENT RNA HELICASE HRPB"/>
    <property type="match status" value="1"/>
</dbReference>
<dbReference type="AlphaFoldDB" id="A0A916YBR4"/>
<dbReference type="InterPro" id="IPR001650">
    <property type="entry name" value="Helicase_C-like"/>
</dbReference>
<dbReference type="Pfam" id="PF00270">
    <property type="entry name" value="DEAD"/>
    <property type="match status" value="1"/>
</dbReference>
<evidence type="ECO:0000259" key="7">
    <source>
        <dbReference type="PROSITE" id="PS51194"/>
    </source>
</evidence>
<keyword evidence="1" id="KW-0547">Nucleotide-binding</keyword>
<dbReference type="PROSITE" id="PS51192">
    <property type="entry name" value="HELICASE_ATP_BIND_1"/>
    <property type="match status" value="1"/>
</dbReference>
<evidence type="ECO:0000256" key="3">
    <source>
        <dbReference type="ARBA" id="ARBA00022806"/>
    </source>
</evidence>
<evidence type="ECO:0000256" key="1">
    <source>
        <dbReference type="ARBA" id="ARBA00022741"/>
    </source>
</evidence>
<dbReference type="InterPro" id="IPR014001">
    <property type="entry name" value="Helicase_ATP-bd"/>
</dbReference>
<reference evidence="8" key="1">
    <citation type="journal article" date="2014" name="Int. J. Syst. Evol. Microbiol.">
        <title>Complete genome sequence of Corynebacterium casei LMG S-19264T (=DSM 44701T), isolated from a smear-ripened cheese.</title>
        <authorList>
            <consortium name="US DOE Joint Genome Institute (JGI-PGF)"/>
            <person name="Walter F."/>
            <person name="Albersmeier A."/>
            <person name="Kalinowski J."/>
            <person name="Ruckert C."/>
        </authorList>
    </citation>
    <scope>NUCLEOTIDE SEQUENCE</scope>
    <source>
        <strain evidence="8">CGMCC 1.15152</strain>
    </source>
</reference>
<dbReference type="InterPro" id="IPR010225">
    <property type="entry name" value="HrpB"/>
</dbReference>
<dbReference type="CDD" id="cd18791">
    <property type="entry name" value="SF2_C_RHA"/>
    <property type="match status" value="1"/>
</dbReference>
<dbReference type="GO" id="GO:0003676">
    <property type="term" value="F:nucleic acid binding"/>
    <property type="evidence" value="ECO:0007669"/>
    <property type="project" value="InterPro"/>
</dbReference>